<protein>
    <submittedName>
        <fullName evidence="2">Diadenosine tetraphosphate (Ap4A) hydrolase</fullName>
    </submittedName>
</protein>
<organism evidence="2 3">
    <name type="scientific">Ectothiorhodospira mobilis</name>
    <dbReference type="NCBI Taxonomy" id="195064"/>
    <lineage>
        <taxon>Bacteria</taxon>
        <taxon>Pseudomonadati</taxon>
        <taxon>Pseudomonadota</taxon>
        <taxon>Gammaproteobacteria</taxon>
        <taxon>Chromatiales</taxon>
        <taxon>Ectothiorhodospiraceae</taxon>
        <taxon>Ectothiorhodospira</taxon>
    </lineage>
</organism>
<keyword evidence="2" id="KW-0378">Hydrolase</keyword>
<reference evidence="2 3" key="1">
    <citation type="submission" date="2016-10" db="EMBL/GenBank/DDBJ databases">
        <authorList>
            <person name="de Groot N.N."/>
        </authorList>
    </citation>
    <scope>NUCLEOTIDE SEQUENCE [LARGE SCALE GENOMIC DNA]</scope>
    <source>
        <strain evidence="2 3">DSM 4180</strain>
    </source>
</reference>
<dbReference type="AlphaFoldDB" id="A0A1I4S828"/>
<dbReference type="GO" id="GO:0016787">
    <property type="term" value="F:hydrolase activity"/>
    <property type="evidence" value="ECO:0007669"/>
    <property type="project" value="UniProtKB-KW"/>
</dbReference>
<feature type="domain" description="HIT" evidence="1">
    <location>
        <begin position="8"/>
        <end position="98"/>
    </location>
</feature>
<evidence type="ECO:0000313" key="2">
    <source>
        <dbReference type="EMBL" id="SFM60629.1"/>
    </source>
</evidence>
<dbReference type="InterPro" id="IPR011146">
    <property type="entry name" value="HIT-like"/>
</dbReference>
<evidence type="ECO:0000259" key="1">
    <source>
        <dbReference type="Pfam" id="PF01230"/>
    </source>
</evidence>
<name>A0A1I4S828_ECTMO</name>
<dbReference type="RefSeq" id="WP_218149053.1">
    <property type="nucleotide sequence ID" value="NZ_FOUO01000014.1"/>
</dbReference>
<dbReference type="SUPFAM" id="SSF54197">
    <property type="entry name" value="HIT-like"/>
    <property type="match status" value="1"/>
</dbReference>
<proteinExistence type="predicted"/>
<dbReference type="InterPro" id="IPR026026">
    <property type="entry name" value="HIT_Hint"/>
</dbReference>
<dbReference type="InterPro" id="IPR036265">
    <property type="entry name" value="HIT-like_sf"/>
</dbReference>
<dbReference type="Pfam" id="PF01230">
    <property type="entry name" value="HIT"/>
    <property type="match status" value="1"/>
</dbReference>
<dbReference type="STRING" id="195064.SAMN05421721_1146"/>
<evidence type="ECO:0000313" key="3">
    <source>
        <dbReference type="Proteomes" id="UP000199556"/>
    </source>
</evidence>
<dbReference type="Proteomes" id="UP000199556">
    <property type="component" value="Unassembled WGS sequence"/>
</dbReference>
<keyword evidence="3" id="KW-1185">Reference proteome</keyword>
<gene>
    <name evidence="2" type="ORF">SAMN05421721_1146</name>
</gene>
<sequence>MFELDERLEADSVSVGTRDGCLVRLFRDARYPWLLVIPAMGCFREWWELAPGQRMVMDGVLAECARVLAVLPGVEKTNLATLGNLVPQLHWHVVGRHAGDPAWPGPVWGYGDPEPYDPGKQADLVAYLRSALGLDTVDETGQ</sequence>
<dbReference type="Gene3D" id="3.30.428.10">
    <property type="entry name" value="HIT-like"/>
    <property type="match status" value="1"/>
</dbReference>
<dbReference type="EMBL" id="FOUO01000014">
    <property type="protein sequence ID" value="SFM60629.1"/>
    <property type="molecule type" value="Genomic_DNA"/>
</dbReference>
<dbReference type="PIRSF" id="PIRSF000714">
    <property type="entry name" value="HIT"/>
    <property type="match status" value="1"/>
</dbReference>
<accession>A0A1I4S828</accession>